<proteinExistence type="predicted"/>
<feature type="region of interest" description="Disordered" evidence="1">
    <location>
        <begin position="1"/>
        <end position="36"/>
    </location>
</feature>
<dbReference type="InterPro" id="IPR032675">
    <property type="entry name" value="LRR_dom_sf"/>
</dbReference>
<dbReference type="PANTHER" id="PTHR13318:SF278">
    <property type="entry name" value="LEUCINE-RICH REPEAT DOMAIN, L DOMAIN-CONTAINING PROTEIN-RELATED"/>
    <property type="match status" value="1"/>
</dbReference>
<feature type="compositionally biased region" description="Polar residues" evidence="1">
    <location>
        <begin position="1"/>
        <end position="10"/>
    </location>
</feature>
<evidence type="ECO:0000256" key="1">
    <source>
        <dbReference type="SAM" id="MobiDB-lite"/>
    </source>
</evidence>
<evidence type="ECO:0000313" key="2">
    <source>
        <dbReference type="EMBL" id="RZB65103.1"/>
    </source>
</evidence>
<dbReference type="InterPro" id="IPR006553">
    <property type="entry name" value="Leu-rich_rpt_Cys-con_subtyp"/>
</dbReference>
<sequence length="833" mass="91372">MVQTRTTTPKPSKPEAIHPLTPSQTHEPSSSASASLPLRRHSLRLAPARVSTANRNPTGYQREGFLNLRSGKKILKRTMTKAENSVEKNEDVAVAVDGNVVTPESKAENSCVNVFNIIADDSDSDNGHDAIPDFAVRVSTGNLKRRSDSAGSQREDFLCLRSRKNLEEQGNDKANEDDSVKINDDVAAAVVDCDVITPESKAENSGFNLNLIAVNSDSDSAFRVSTGNRKRKIHSTGSGCEGFLNKRPGKKAVKRAMTNDSEEQSNNNANDDDDNDVAVAVDENVMMPENTGGANVVADNSVPLRVRERPRNSNARERGSGYGRNDYMERFHDIARENASRFAFFAPEEEDHDRSPPVEPERDEIEDWPGPFSTAMKIIRDRGSKLQNAEASSQASLCESIKWVPNAKRGNAGVNVSVPSLQEMCLKILVKNVDAIASLESVPDALRHRLSQLLCDSRRINGHFLELLVRGTPTEIRLRDCSWLTEEQFTECFRTCDTENLVVLQLDQCGRCLPDYVVVSTLAQSPRHLSSLSTLSLSGACRLSDGGLRALVSSAPALRSINLSQCSLLTSSSVYILAESLKSLLKELYLDDCQGIDAALIVPALIELEHLEVLSVAGIQTVCDEFVKNYIVARGQNMKELVLKDCINLTDASIKAIVEHCPGLCVLDLMNLHKLTDLSIGHLANGCRALHTLKLCRNPFSDEAIAAFVETTGGSLKELSLNNIKKVGYHTTLSLANHAKNLHSLDLSWCRNLTDNALGLIVDSCLALRSLKLFGCSQVSIIKCMFGLAFSICDPRPIRSIQMLLLRLLNFLCEPRSCITDAEANTLKMFSDL</sequence>
<dbReference type="GO" id="GO:0019005">
    <property type="term" value="C:SCF ubiquitin ligase complex"/>
    <property type="evidence" value="ECO:0007669"/>
    <property type="project" value="TreeGrafter"/>
</dbReference>
<dbReference type="SUPFAM" id="SSF52047">
    <property type="entry name" value="RNI-like"/>
    <property type="match status" value="1"/>
</dbReference>
<dbReference type="Proteomes" id="UP000289340">
    <property type="component" value="Chromosome 15"/>
</dbReference>
<protein>
    <submittedName>
        <fullName evidence="2">Dynein regulatory complex subunit 6 isoform B</fullName>
    </submittedName>
</protein>
<dbReference type="PANTHER" id="PTHR13318">
    <property type="entry name" value="PARTNER OF PAIRED, ISOFORM B-RELATED"/>
    <property type="match status" value="1"/>
</dbReference>
<dbReference type="AlphaFoldDB" id="A0A445GVA0"/>
<dbReference type="GO" id="GO:0031146">
    <property type="term" value="P:SCF-dependent proteasomal ubiquitin-dependent protein catabolic process"/>
    <property type="evidence" value="ECO:0007669"/>
    <property type="project" value="TreeGrafter"/>
</dbReference>
<feature type="region of interest" description="Disordered" evidence="1">
    <location>
        <begin position="347"/>
        <end position="370"/>
    </location>
</feature>
<dbReference type="Gene3D" id="3.80.10.10">
    <property type="entry name" value="Ribonuclease Inhibitor"/>
    <property type="match status" value="2"/>
</dbReference>
<gene>
    <name evidence="2" type="ORF">D0Y65_041236</name>
</gene>
<dbReference type="EMBL" id="QZWG01000015">
    <property type="protein sequence ID" value="RZB65103.1"/>
    <property type="molecule type" value="Genomic_DNA"/>
</dbReference>
<feature type="region of interest" description="Disordered" evidence="1">
    <location>
        <begin position="256"/>
        <end position="275"/>
    </location>
</feature>
<organism evidence="2 3">
    <name type="scientific">Glycine soja</name>
    <name type="common">Wild soybean</name>
    <dbReference type="NCBI Taxonomy" id="3848"/>
    <lineage>
        <taxon>Eukaryota</taxon>
        <taxon>Viridiplantae</taxon>
        <taxon>Streptophyta</taxon>
        <taxon>Embryophyta</taxon>
        <taxon>Tracheophyta</taxon>
        <taxon>Spermatophyta</taxon>
        <taxon>Magnoliopsida</taxon>
        <taxon>eudicotyledons</taxon>
        <taxon>Gunneridae</taxon>
        <taxon>Pentapetalae</taxon>
        <taxon>rosids</taxon>
        <taxon>fabids</taxon>
        <taxon>Fabales</taxon>
        <taxon>Fabaceae</taxon>
        <taxon>Papilionoideae</taxon>
        <taxon>50 kb inversion clade</taxon>
        <taxon>NPAAA clade</taxon>
        <taxon>indigoferoid/millettioid clade</taxon>
        <taxon>Phaseoleae</taxon>
        <taxon>Glycine</taxon>
        <taxon>Glycine subgen. Soja</taxon>
    </lineage>
</organism>
<evidence type="ECO:0000313" key="3">
    <source>
        <dbReference type="Proteomes" id="UP000289340"/>
    </source>
</evidence>
<dbReference type="SMART" id="SM00367">
    <property type="entry name" value="LRR_CC"/>
    <property type="match status" value="6"/>
</dbReference>
<name>A0A445GVA0_GLYSO</name>
<comment type="caution">
    <text evidence="2">The sequence shown here is derived from an EMBL/GenBank/DDBJ whole genome shotgun (WGS) entry which is preliminary data.</text>
</comment>
<dbReference type="FunFam" id="3.80.10.10:FF:000777">
    <property type="entry name" value="RNI-like superfamily protein"/>
    <property type="match status" value="1"/>
</dbReference>
<keyword evidence="3" id="KW-1185">Reference proteome</keyword>
<reference evidence="2 3" key="1">
    <citation type="submission" date="2018-09" db="EMBL/GenBank/DDBJ databases">
        <title>A high-quality reference genome of wild soybean provides a powerful tool to mine soybean genomes.</title>
        <authorList>
            <person name="Xie M."/>
            <person name="Chung C.Y.L."/>
            <person name="Li M.-W."/>
            <person name="Wong F.-L."/>
            <person name="Chan T.-F."/>
            <person name="Lam H.-M."/>
        </authorList>
    </citation>
    <scope>NUCLEOTIDE SEQUENCE [LARGE SCALE GENOMIC DNA]</scope>
    <source>
        <strain evidence="3">cv. W05</strain>
        <tissue evidence="2">Hypocotyl of etiolated seedlings</tissue>
    </source>
</reference>
<accession>A0A445GVA0</accession>